<dbReference type="AlphaFoldDB" id="A0ABC9VGQ8"/>
<dbReference type="Gene3D" id="6.20.110.10">
    <property type="match status" value="1"/>
</dbReference>
<dbReference type="Gene3D" id="2.60.120.260">
    <property type="entry name" value="Galactose-binding domain-like"/>
    <property type="match status" value="1"/>
</dbReference>
<name>A0ABC9VGQ8_9BACL</name>
<evidence type="ECO:0000259" key="1">
    <source>
        <dbReference type="Pfam" id="PF06605"/>
    </source>
</evidence>
<proteinExistence type="predicted"/>
<feature type="domain" description="Tail spike" evidence="1">
    <location>
        <begin position="86"/>
        <end position="465"/>
    </location>
</feature>
<dbReference type="Pfam" id="PF06605">
    <property type="entry name" value="Prophage_tail"/>
    <property type="match status" value="1"/>
</dbReference>
<dbReference type="Proteomes" id="UP000023566">
    <property type="component" value="Chromosome"/>
</dbReference>
<dbReference type="NCBIfam" id="TIGR01665">
    <property type="entry name" value="put_anti_recept"/>
    <property type="match status" value="1"/>
</dbReference>
<evidence type="ECO:0000313" key="3">
    <source>
        <dbReference type="EMBL" id="EZP77634.1"/>
    </source>
</evidence>
<reference evidence="3 4" key="1">
    <citation type="journal article" date="2014" name="Appl. Microbiol. Biotechnol.">
        <title>Transformable facultative thermophile Geobacillus stearothermophilus NUB3621 as a host strain for metabolic engineering.</title>
        <authorList>
            <person name="Blanchard K."/>
            <person name="Robic S."/>
            <person name="Matsumura I."/>
        </authorList>
    </citation>
    <scope>NUCLEOTIDE SEQUENCE [LARGE SCALE GENOMIC DNA]</scope>
    <source>
        <strain evidence="3 4">NUB3621</strain>
    </source>
</reference>
<feature type="domain" description="Prophage endopeptidase tail N-terminal" evidence="2">
    <location>
        <begin position="2"/>
        <end position="84"/>
    </location>
</feature>
<dbReference type="InterPro" id="IPR010572">
    <property type="entry name" value="Tail_dom"/>
</dbReference>
<dbReference type="Gene3D" id="3.55.50.40">
    <property type="match status" value="1"/>
</dbReference>
<evidence type="ECO:0000313" key="4">
    <source>
        <dbReference type="Proteomes" id="UP000023566"/>
    </source>
</evidence>
<accession>A0ABC9VGQ8</accession>
<sequence length="678" mass="76976">MLVVTNLQGQTEALTDYKDLTRKRRVNGERSLSFLLFKTERNAHAFDLVQEESIIEYDGHEYRIKRMEERTIGGTPVKNVEAQHVFFDIIDDFQYETLSGKLNIVQALNHVFSVTDWTWVNQGAFDLVEFDTFGNDNALALFQTILERYDAEFEITGPRQVTLKNQIGVRRDAQFRYRHNIKTLSRHVDTSNLSTYIKGYGKKVEEKDIISGESKNLEDRTGTWEDTTDPYWYTKQVGATFKMIYTGTGIRFWYWADDTGGVWEFTLDGDKKERVSTWNKTPTLKSVDLFRNAPEGNHTIVATFKGDDSNHRPSTGKNTAKGWVRCSSTGNEKTFDVYRLRKGDELYTCTAEYTSPNAAIFGIRHAKPYYDDKITNSAVLLEKLQRVINDEPEVSIEIEVTELLNNGVPLYEYELGDEIYLIYEPLNIDLIVRILEITDYPESNKSPSIVLGNVLKKASDYMASFSQVQKALKDITDNEGNLTLKLKRLYSDTNIYHDHTGSWYISPEDFNRFVHIGSGGIDVHRGLIRVERDDGYALITGGKLNVSFGLDSSDPFFLVDTSIVGRYFATNSTTGGICQVYTFTRQARYVVFEVVHYSQTGASVDIYIEHAGSDEILATASTTKTSVDDVGDAKNLVIDLGTPDGSTYAVYLKMKTSDPNCAAYGRVIRKYQTDFLPS</sequence>
<comment type="caution">
    <text evidence="3">The sequence shown here is derived from an EMBL/GenBank/DDBJ whole genome shotgun (WGS) entry which is preliminary data.</text>
</comment>
<protein>
    <submittedName>
        <fullName evidence="3">Minor structural protein</fullName>
    </submittedName>
</protein>
<dbReference type="InterPro" id="IPR044051">
    <property type="entry name" value="Prophage_tail_N"/>
</dbReference>
<dbReference type="Pfam" id="PF18994">
    <property type="entry name" value="Prophage_tailD1"/>
    <property type="match status" value="1"/>
</dbReference>
<organism evidence="3 4">
    <name type="scientific">Parageobacillus genomosp. 1</name>
    <dbReference type="NCBI Taxonomy" id="1295642"/>
    <lineage>
        <taxon>Bacteria</taxon>
        <taxon>Bacillati</taxon>
        <taxon>Bacillota</taxon>
        <taxon>Bacilli</taxon>
        <taxon>Bacillales</taxon>
        <taxon>Anoxybacillaceae</taxon>
        <taxon>Parageobacillus</taxon>
    </lineage>
</organism>
<dbReference type="InterPro" id="IPR007119">
    <property type="entry name" value="Phage_tail_spike_N"/>
</dbReference>
<dbReference type="RefSeq" id="WP_052351466.1">
    <property type="nucleotide sequence ID" value="NZ_CM002692.1"/>
</dbReference>
<gene>
    <name evidence="3" type="ORF">H839_08374</name>
</gene>
<dbReference type="EMBL" id="AOTZ01000004">
    <property type="protein sequence ID" value="EZP77634.1"/>
    <property type="molecule type" value="Genomic_DNA"/>
</dbReference>
<evidence type="ECO:0000259" key="2">
    <source>
        <dbReference type="Pfam" id="PF18994"/>
    </source>
</evidence>
<keyword evidence="4" id="KW-1185">Reference proteome</keyword>